<dbReference type="GO" id="GO:0003676">
    <property type="term" value="F:nucleic acid binding"/>
    <property type="evidence" value="ECO:0007669"/>
    <property type="project" value="InterPro"/>
</dbReference>
<dbReference type="Gene3D" id="4.10.60.10">
    <property type="entry name" value="Zinc finger, CCHC-type"/>
    <property type="match status" value="1"/>
</dbReference>
<dbReference type="Proteomes" id="UP000244855">
    <property type="component" value="Unassembled WGS sequence"/>
</dbReference>
<sequence length="315" mass="34748">MSGGDYYNHWDYYNPRDSNRGERGTGRGQQAYRTFGQGTPSYQGQHGGNSYGAPPPASQGRTHRDPRVGDGPPMDKPNPESEPHQFGPPPEGYTDQSDLPEGVGKRLCGNCFQPGHDSNACWAACATCGNRSHIGRHCPQRWLSWDFYNTKLRHLPRAYETNVKIRPSPSEAGALLAAGHTWASKAGDVHKLRESRKRSAVQAELPVDSGRQGKTPAAELDVIHNEYASKLEEGNAADKAQLKVQEEKIKAQDEELTAKDNTIAALEAVIKAQDDVIRTQDDRIKSLGDRNKAQSDRITELEEKLFSLKSAFGLD</sequence>
<evidence type="ECO:0000256" key="1">
    <source>
        <dbReference type="SAM" id="MobiDB-lite"/>
    </source>
</evidence>
<evidence type="ECO:0000313" key="2">
    <source>
        <dbReference type="EMBL" id="PVI01248.1"/>
    </source>
</evidence>
<evidence type="ECO:0000313" key="3">
    <source>
        <dbReference type="Proteomes" id="UP000244855"/>
    </source>
</evidence>
<protein>
    <recommendedName>
        <fullName evidence="4">CCHC-type domain-containing protein</fullName>
    </recommendedName>
</protein>
<dbReference type="OrthoDB" id="3863715at2759"/>
<gene>
    <name evidence="2" type="ORF">DM02DRAFT_627779</name>
</gene>
<reference evidence="2 3" key="1">
    <citation type="journal article" date="2018" name="Sci. Rep.">
        <title>Comparative genomics provides insights into the lifestyle and reveals functional heterogeneity of dark septate endophytic fungi.</title>
        <authorList>
            <person name="Knapp D.G."/>
            <person name="Nemeth J.B."/>
            <person name="Barry K."/>
            <person name="Hainaut M."/>
            <person name="Henrissat B."/>
            <person name="Johnson J."/>
            <person name="Kuo A."/>
            <person name="Lim J.H.P."/>
            <person name="Lipzen A."/>
            <person name="Nolan M."/>
            <person name="Ohm R.A."/>
            <person name="Tamas L."/>
            <person name="Grigoriev I.V."/>
            <person name="Spatafora J.W."/>
            <person name="Nagy L.G."/>
            <person name="Kovacs G.M."/>
        </authorList>
    </citation>
    <scope>NUCLEOTIDE SEQUENCE [LARGE SCALE GENOMIC DNA]</scope>
    <source>
        <strain evidence="2 3">DSE2036</strain>
    </source>
</reference>
<accession>A0A2V1DSH3</accession>
<name>A0A2V1DSH3_9PLEO</name>
<dbReference type="GO" id="GO:0008270">
    <property type="term" value="F:zinc ion binding"/>
    <property type="evidence" value="ECO:0007669"/>
    <property type="project" value="InterPro"/>
</dbReference>
<organism evidence="2 3">
    <name type="scientific">Periconia macrospinosa</name>
    <dbReference type="NCBI Taxonomy" id="97972"/>
    <lineage>
        <taxon>Eukaryota</taxon>
        <taxon>Fungi</taxon>
        <taxon>Dikarya</taxon>
        <taxon>Ascomycota</taxon>
        <taxon>Pezizomycotina</taxon>
        <taxon>Dothideomycetes</taxon>
        <taxon>Pleosporomycetidae</taxon>
        <taxon>Pleosporales</taxon>
        <taxon>Massarineae</taxon>
        <taxon>Periconiaceae</taxon>
        <taxon>Periconia</taxon>
    </lineage>
</organism>
<proteinExistence type="predicted"/>
<dbReference type="AlphaFoldDB" id="A0A2V1DSH3"/>
<dbReference type="SUPFAM" id="SSF57756">
    <property type="entry name" value="Retrovirus zinc finger-like domains"/>
    <property type="match status" value="1"/>
</dbReference>
<feature type="region of interest" description="Disordered" evidence="1">
    <location>
        <begin position="1"/>
        <end position="100"/>
    </location>
</feature>
<dbReference type="EMBL" id="KZ805360">
    <property type="protein sequence ID" value="PVI01248.1"/>
    <property type="molecule type" value="Genomic_DNA"/>
</dbReference>
<keyword evidence="3" id="KW-1185">Reference proteome</keyword>
<dbReference type="InterPro" id="IPR036875">
    <property type="entry name" value="Znf_CCHC_sf"/>
</dbReference>
<evidence type="ECO:0008006" key="4">
    <source>
        <dbReference type="Google" id="ProtNLM"/>
    </source>
</evidence>